<keyword evidence="1" id="KW-1133">Transmembrane helix</keyword>
<feature type="transmembrane region" description="Helical" evidence="1">
    <location>
        <begin position="275"/>
        <end position="292"/>
    </location>
</feature>
<keyword evidence="1" id="KW-0812">Transmembrane</keyword>
<feature type="transmembrane region" description="Helical" evidence="1">
    <location>
        <begin position="298"/>
        <end position="319"/>
    </location>
</feature>
<feature type="transmembrane region" description="Helical" evidence="1">
    <location>
        <begin position="73"/>
        <end position="92"/>
    </location>
</feature>
<feature type="transmembrane region" description="Helical" evidence="1">
    <location>
        <begin position="234"/>
        <end position="254"/>
    </location>
</feature>
<accession>A0A1N6ECU3</accession>
<dbReference type="PIRSF" id="PIRSF026166">
    <property type="entry name" value="UCP026166"/>
    <property type="match status" value="1"/>
</dbReference>
<dbReference type="Proteomes" id="UP000185207">
    <property type="component" value="Unassembled WGS sequence"/>
</dbReference>
<proteinExistence type="predicted"/>
<dbReference type="RefSeq" id="WP_074235512.1">
    <property type="nucleotide sequence ID" value="NZ_FSRK01000001.1"/>
</dbReference>
<sequence>MNWISKLFNKQNIFLFLLIGMVILAKVIPFHESYNQYFNLAGFIDWGIAGIFLLYGLKLNLKEVVKDVSNWKLHLLIQSGTFIIFPFLALMFYPFLKDTNYENIWLSVFFLACLPSTVSSSVVMVSIAKGNVTSAIFNASISGIIGIVMTPLLMSFFLTSDGEGGNQSEIIQQLLLKVLLPIILGILLNPIFKKWVAKYANVIAEFDRLIILLIVYESFSTAFIENIFVAVPSFVFVALAFSVVFLFFATYYILKFIAEKLNFKKKDVITTTFCGSKKSLVHGSLFLLVLGIQDDQKVLFLLPVMIYHSFQLFYVSWLANKIAKRTDVNEI</sequence>
<dbReference type="PANTHER" id="PTHR18640">
    <property type="entry name" value="SOLUTE CARRIER FAMILY 10 MEMBER 7"/>
    <property type="match status" value="1"/>
</dbReference>
<evidence type="ECO:0000313" key="3">
    <source>
        <dbReference type="Proteomes" id="UP000185207"/>
    </source>
</evidence>
<feature type="transmembrane region" description="Helical" evidence="1">
    <location>
        <begin position="135"/>
        <end position="158"/>
    </location>
</feature>
<dbReference type="Pfam" id="PF13593">
    <property type="entry name" value="SBF_like"/>
    <property type="match status" value="1"/>
</dbReference>
<keyword evidence="3" id="KW-1185">Reference proteome</keyword>
<dbReference type="STRING" id="1416779.SAMN05444409_0487"/>
<dbReference type="PANTHER" id="PTHR18640:SF5">
    <property type="entry name" value="SODIUM_BILE ACID COTRANSPORTER 7"/>
    <property type="match status" value="1"/>
</dbReference>
<feature type="transmembrane region" description="Helical" evidence="1">
    <location>
        <begin position="170"/>
        <end position="188"/>
    </location>
</feature>
<feature type="transmembrane region" description="Helical" evidence="1">
    <location>
        <begin position="104"/>
        <end position="128"/>
    </location>
</feature>
<evidence type="ECO:0000313" key="2">
    <source>
        <dbReference type="EMBL" id="SIN80791.1"/>
    </source>
</evidence>
<dbReference type="OrthoDB" id="9792271at2"/>
<dbReference type="Gene3D" id="1.20.1530.20">
    <property type="match status" value="1"/>
</dbReference>
<feature type="transmembrane region" description="Helical" evidence="1">
    <location>
        <begin position="209"/>
        <end position="228"/>
    </location>
</feature>
<reference evidence="3" key="1">
    <citation type="submission" date="2016-11" db="EMBL/GenBank/DDBJ databases">
        <authorList>
            <person name="Varghese N."/>
            <person name="Submissions S."/>
        </authorList>
    </citation>
    <scope>NUCLEOTIDE SEQUENCE [LARGE SCALE GENOMIC DNA]</scope>
    <source>
        <strain evidence="3">DSM 27623</strain>
    </source>
</reference>
<gene>
    <name evidence="2" type="ORF">SAMN05444409_0487</name>
</gene>
<dbReference type="InterPro" id="IPR016833">
    <property type="entry name" value="Put_Na-Bile_cotransptr"/>
</dbReference>
<dbReference type="InterPro" id="IPR038770">
    <property type="entry name" value="Na+/solute_symporter_sf"/>
</dbReference>
<dbReference type="AlphaFoldDB" id="A0A1N6ECU3"/>
<name>A0A1N6ECU3_9FLAO</name>
<keyword evidence="1" id="KW-0472">Membrane</keyword>
<organism evidence="2 3">
    <name type="scientific">Epilithonimonas zeae</name>
    <dbReference type="NCBI Taxonomy" id="1416779"/>
    <lineage>
        <taxon>Bacteria</taxon>
        <taxon>Pseudomonadati</taxon>
        <taxon>Bacteroidota</taxon>
        <taxon>Flavobacteriia</taxon>
        <taxon>Flavobacteriales</taxon>
        <taxon>Weeksellaceae</taxon>
        <taxon>Chryseobacterium group</taxon>
        <taxon>Epilithonimonas</taxon>
    </lineage>
</organism>
<dbReference type="EMBL" id="FSRK01000001">
    <property type="protein sequence ID" value="SIN80791.1"/>
    <property type="molecule type" value="Genomic_DNA"/>
</dbReference>
<dbReference type="GO" id="GO:0005886">
    <property type="term" value="C:plasma membrane"/>
    <property type="evidence" value="ECO:0007669"/>
    <property type="project" value="TreeGrafter"/>
</dbReference>
<protein>
    <submittedName>
        <fullName evidence="2">Solute carrier family 10 (Sodium/bile acid cotransporter), member 7</fullName>
    </submittedName>
</protein>
<feature type="transmembrane region" description="Helical" evidence="1">
    <location>
        <begin position="12"/>
        <end position="31"/>
    </location>
</feature>
<evidence type="ECO:0000256" key="1">
    <source>
        <dbReference type="SAM" id="Phobius"/>
    </source>
</evidence>
<feature type="transmembrane region" description="Helical" evidence="1">
    <location>
        <begin position="37"/>
        <end position="61"/>
    </location>
</feature>